<dbReference type="EMBL" id="PKLZ01000010">
    <property type="protein sequence ID" value="PLW81755.1"/>
    <property type="molecule type" value="Genomic_DNA"/>
</dbReference>
<feature type="region of interest" description="Disordered" evidence="9">
    <location>
        <begin position="407"/>
        <end position="428"/>
    </location>
</feature>
<name>A0A2N5Y037_9GAMM</name>
<keyword evidence="3" id="KW-0813">Transport</keyword>
<dbReference type="InterPro" id="IPR012286">
    <property type="entry name" value="Tetrahaem_cytochrome"/>
</dbReference>
<comment type="subcellular location">
    <subcellularLocation>
        <location evidence="2">Cell envelope</location>
    </subcellularLocation>
</comment>
<reference evidence="13" key="1">
    <citation type="submission" date="2017-11" db="EMBL/GenBank/DDBJ databases">
        <title>The draft genome sequence of Chromatocurvus sp. F02.</title>
        <authorList>
            <person name="Du Z.-J."/>
            <person name="Chang Y.-Q."/>
        </authorList>
    </citation>
    <scope>NUCLEOTIDE SEQUENCE [LARGE SCALE GENOMIC DNA]</scope>
    <source>
        <strain evidence="13">F02</strain>
    </source>
</reference>
<evidence type="ECO:0000256" key="1">
    <source>
        <dbReference type="ARBA" id="ARBA00001926"/>
    </source>
</evidence>
<evidence type="ECO:0000256" key="2">
    <source>
        <dbReference type="ARBA" id="ARBA00004196"/>
    </source>
</evidence>
<evidence type="ECO:0000256" key="10">
    <source>
        <dbReference type="SAM" id="Phobius"/>
    </source>
</evidence>
<feature type="transmembrane region" description="Helical" evidence="10">
    <location>
        <begin position="132"/>
        <end position="151"/>
    </location>
</feature>
<dbReference type="PANTHER" id="PTHR35038">
    <property type="entry name" value="DISSIMILATORY SULFITE REDUCTASE SIRA"/>
    <property type="match status" value="1"/>
</dbReference>
<sequence length="570" mass="60951">MYFLVRKLTGRGNAEALETEYQGDKLTLGGDAAAMVPLPGFSGGITITATGSGSARVSARQAIISVDGAATNKASVNVGDQFALPGYALEVIPPPPGFDFALQLVAEGKPASAFAGDIGLDGHTWNIRRASWILALLVLVVGLVIPALGLFSDEVADTLRSTPLPDDGLWSSGPLVAAHQASGVALECQACHQEPFVMVQDGACLDCHRGINEHADLAVHEAHHFAEVRCASCHREHNEPALISRQDKGLCVDCHATPGDWEVAGQPAMGAINAFTGAGHPEFRLALLEPQGPGGAHGWDFRRVLPTDETAREQSNLKFNHEIHLDASKVQHEGTGAALDCASCHTPKDDGEHFEPITMDAHCRSCHGLNFDMFEPELELPHGDLRAAIVAMEAHFIREFTDPELRRQRAADKPRRLPGKRDSASSCEGSGLDCGRAEALKEAEYQFANTGCITCHEVLETGLADINDRWFVQPVKLTGDWFPHARFNHNSHLSQAVDSADEVCETCHEASVSSTATDILMPAMDNCLGCHAEGKGAAALDCVSCHAFHQDSGTLSRLARDSAILQGDTP</sequence>
<dbReference type="PANTHER" id="PTHR35038:SF6">
    <property type="entry name" value="SURFACE LOCALIZED DECAHEME CYTOCHROME C LIPOPROTEIN"/>
    <property type="match status" value="1"/>
</dbReference>
<dbReference type="Proteomes" id="UP000234845">
    <property type="component" value="Unassembled WGS sequence"/>
</dbReference>
<dbReference type="SUPFAM" id="SSF48695">
    <property type="entry name" value="Multiheme cytochromes"/>
    <property type="match status" value="2"/>
</dbReference>
<protein>
    <recommendedName>
        <fullName evidence="11">C2H2-type domain-containing protein</fullName>
    </recommendedName>
</protein>
<dbReference type="AlphaFoldDB" id="A0A2N5Y037"/>
<dbReference type="GO" id="GO:0030313">
    <property type="term" value="C:cell envelope"/>
    <property type="evidence" value="ECO:0007669"/>
    <property type="project" value="UniProtKB-SubCell"/>
</dbReference>
<keyword evidence="13" id="KW-1185">Reference proteome</keyword>
<evidence type="ECO:0000256" key="7">
    <source>
        <dbReference type="ARBA" id="ARBA00022982"/>
    </source>
</evidence>
<evidence type="ECO:0000259" key="11">
    <source>
        <dbReference type="PROSITE" id="PS00028"/>
    </source>
</evidence>
<keyword evidence="5" id="KW-0479">Metal-binding</keyword>
<dbReference type="RefSeq" id="WP_101522038.1">
    <property type="nucleotide sequence ID" value="NZ_PKLZ01000010.1"/>
</dbReference>
<dbReference type="InterPro" id="IPR013087">
    <property type="entry name" value="Znf_C2H2_type"/>
</dbReference>
<feature type="compositionally biased region" description="Basic and acidic residues" evidence="9">
    <location>
        <begin position="407"/>
        <end position="423"/>
    </location>
</feature>
<keyword evidence="6" id="KW-0732">Signal</keyword>
<gene>
    <name evidence="12" type="ORF">CWI75_13460</name>
</gene>
<accession>A0A2N5Y037</accession>
<dbReference type="PROSITE" id="PS00028">
    <property type="entry name" value="ZINC_FINGER_C2H2_1"/>
    <property type="match status" value="1"/>
</dbReference>
<comment type="caution">
    <text evidence="12">The sequence shown here is derived from an EMBL/GenBank/DDBJ whole genome shotgun (WGS) entry which is preliminary data.</text>
</comment>
<evidence type="ECO:0000256" key="5">
    <source>
        <dbReference type="ARBA" id="ARBA00022723"/>
    </source>
</evidence>
<dbReference type="InterPro" id="IPR051829">
    <property type="entry name" value="Multiheme_Cytochr_ET"/>
</dbReference>
<evidence type="ECO:0000256" key="9">
    <source>
        <dbReference type="SAM" id="MobiDB-lite"/>
    </source>
</evidence>
<dbReference type="OrthoDB" id="9814800at2"/>
<dbReference type="InterPro" id="IPR036280">
    <property type="entry name" value="Multihaem_cyt_sf"/>
</dbReference>
<keyword evidence="10" id="KW-0812">Transmembrane</keyword>
<keyword evidence="10" id="KW-1133">Transmembrane helix</keyword>
<evidence type="ECO:0000313" key="12">
    <source>
        <dbReference type="EMBL" id="PLW81755.1"/>
    </source>
</evidence>
<evidence type="ECO:0000256" key="4">
    <source>
        <dbReference type="ARBA" id="ARBA00022617"/>
    </source>
</evidence>
<keyword evidence="7" id="KW-0249">Electron transport</keyword>
<keyword evidence="10" id="KW-0472">Membrane</keyword>
<keyword evidence="8" id="KW-0408">Iron</keyword>
<evidence type="ECO:0000256" key="3">
    <source>
        <dbReference type="ARBA" id="ARBA00022448"/>
    </source>
</evidence>
<dbReference type="GO" id="GO:0016491">
    <property type="term" value="F:oxidoreductase activity"/>
    <property type="evidence" value="ECO:0007669"/>
    <property type="project" value="TreeGrafter"/>
</dbReference>
<keyword evidence="4" id="KW-0349">Heme</keyword>
<dbReference type="Gene3D" id="3.90.10.10">
    <property type="entry name" value="Cytochrome C3"/>
    <property type="match status" value="2"/>
</dbReference>
<comment type="cofactor">
    <cofactor evidence="1">
        <name>heme c</name>
        <dbReference type="ChEBI" id="CHEBI:61717"/>
    </cofactor>
</comment>
<proteinExistence type="predicted"/>
<feature type="domain" description="C2H2-type" evidence="11">
    <location>
        <begin position="204"/>
        <end position="224"/>
    </location>
</feature>
<evidence type="ECO:0000256" key="6">
    <source>
        <dbReference type="ARBA" id="ARBA00022729"/>
    </source>
</evidence>
<dbReference type="GO" id="GO:0046872">
    <property type="term" value="F:metal ion binding"/>
    <property type="evidence" value="ECO:0007669"/>
    <property type="project" value="UniProtKB-KW"/>
</dbReference>
<organism evidence="12 13">
    <name type="scientific">Kineobactrum sediminis</name>
    <dbReference type="NCBI Taxonomy" id="1905677"/>
    <lineage>
        <taxon>Bacteria</taxon>
        <taxon>Pseudomonadati</taxon>
        <taxon>Pseudomonadota</taxon>
        <taxon>Gammaproteobacteria</taxon>
        <taxon>Cellvibrionales</taxon>
        <taxon>Halieaceae</taxon>
        <taxon>Kineobactrum</taxon>
    </lineage>
</organism>
<evidence type="ECO:0000313" key="13">
    <source>
        <dbReference type="Proteomes" id="UP000234845"/>
    </source>
</evidence>
<evidence type="ECO:0000256" key="8">
    <source>
        <dbReference type="ARBA" id="ARBA00023004"/>
    </source>
</evidence>
<dbReference type="Pfam" id="PF14537">
    <property type="entry name" value="Cytochrom_c3_2"/>
    <property type="match status" value="1"/>
</dbReference>